<dbReference type="EMBL" id="LAZR01006141">
    <property type="protein sequence ID" value="KKM94429.1"/>
    <property type="molecule type" value="Genomic_DNA"/>
</dbReference>
<protein>
    <submittedName>
        <fullName evidence="1">Uncharacterized protein</fullName>
    </submittedName>
</protein>
<gene>
    <name evidence="1" type="ORF">LCGC14_1198500</name>
</gene>
<dbReference type="AlphaFoldDB" id="A0A0F9LHM9"/>
<accession>A0A0F9LHM9</accession>
<name>A0A0F9LHM9_9ZZZZ</name>
<comment type="caution">
    <text evidence="1">The sequence shown here is derived from an EMBL/GenBank/DDBJ whole genome shotgun (WGS) entry which is preliminary data.</text>
</comment>
<reference evidence="1" key="1">
    <citation type="journal article" date="2015" name="Nature">
        <title>Complex archaea that bridge the gap between prokaryotes and eukaryotes.</title>
        <authorList>
            <person name="Spang A."/>
            <person name="Saw J.H."/>
            <person name="Jorgensen S.L."/>
            <person name="Zaremba-Niedzwiedzka K."/>
            <person name="Martijn J."/>
            <person name="Lind A.E."/>
            <person name="van Eijk R."/>
            <person name="Schleper C."/>
            <person name="Guy L."/>
            <person name="Ettema T.J."/>
        </authorList>
    </citation>
    <scope>NUCLEOTIDE SEQUENCE</scope>
</reference>
<evidence type="ECO:0000313" key="1">
    <source>
        <dbReference type="EMBL" id="KKM94429.1"/>
    </source>
</evidence>
<sequence>MTIKVLFIQQEDLEIELTRDLGLRVRDLKKDCEIDISPEITAMLFSYANVIIRGFMESQKDGTISDETFPDWK</sequence>
<organism evidence="1">
    <name type="scientific">marine sediment metagenome</name>
    <dbReference type="NCBI Taxonomy" id="412755"/>
    <lineage>
        <taxon>unclassified sequences</taxon>
        <taxon>metagenomes</taxon>
        <taxon>ecological metagenomes</taxon>
    </lineage>
</organism>
<proteinExistence type="predicted"/>